<accession>A0ABS6YBY5</accession>
<evidence type="ECO:0000313" key="2">
    <source>
        <dbReference type="Proteomes" id="UP000788426"/>
    </source>
</evidence>
<gene>
    <name evidence="1" type="ORF">KZO38_04780</name>
</gene>
<comment type="caution">
    <text evidence="1">The sequence shown here is derived from an EMBL/GenBank/DDBJ whole genome shotgun (WGS) entry which is preliminary data.</text>
</comment>
<organism evidence="1 2">
    <name type="scientific">Hoylesella nanceiensis</name>
    <dbReference type="NCBI Taxonomy" id="425941"/>
    <lineage>
        <taxon>Bacteria</taxon>
        <taxon>Pseudomonadati</taxon>
        <taxon>Bacteroidota</taxon>
        <taxon>Bacteroidia</taxon>
        <taxon>Bacteroidales</taxon>
        <taxon>Prevotellaceae</taxon>
        <taxon>Hoylesella</taxon>
    </lineage>
</organism>
<dbReference type="EMBL" id="JAHXCT010000003">
    <property type="protein sequence ID" value="MBW4769073.1"/>
    <property type="molecule type" value="Genomic_DNA"/>
</dbReference>
<keyword evidence="2" id="KW-1185">Reference proteome</keyword>
<evidence type="ECO:0000313" key="1">
    <source>
        <dbReference type="EMBL" id="MBW4769073.1"/>
    </source>
</evidence>
<reference evidence="1 2" key="1">
    <citation type="submission" date="2021-07" db="EMBL/GenBank/DDBJ databases">
        <title>Genomic diversity and antimicrobial resistance of Prevotella spp. isolated from chronic lung disease airways.</title>
        <authorList>
            <person name="Webb K.A."/>
            <person name="Olagoke O.S."/>
            <person name="Baird T."/>
            <person name="Neill J."/>
            <person name="Pham A."/>
            <person name="Wells T.J."/>
            <person name="Ramsay K.A."/>
            <person name="Bell S.C."/>
            <person name="Sarovich D.S."/>
            <person name="Price E.P."/>
        </authorList>
    </citation>
    <scope>NUCLEOTIDE SEQUENCE [LARGE SCALE GENOMIC DNA]</scope>
    <source>
        <strain evidence="1 2">SCHI0011.S.12</strain>
    </source>
</reference>
<sequence>MNLRSIIDYERDGWKESMPLQTKNVVSISDRSEARFTSNGVGFTANLDPDPFYWYQIKQFYPFLLQILCRSHLQDKIFL</sequence>
<proteinExistence type="predicted"/>
<protein>
    <submittedName>
        <fullName evidence="1">Uncharacterized protein</fullName>
    </submittedName>
</protein>
<dbReference type="Proteomes" id="UP000788426">
    <property type="component" value="Unassembled WGS sequence"/>
</dbReference>
<name>A0ABS6YBY5_9BACT</name>